<feature type="region of interest" description="Disordered" evidence="1">
    <location>
        <begin position="1"/>
        <end position="49"/>
    </location>
</feature>
<feature type="domain" description="Protein kinase" evidence="2">
    <location>
        <begin position="57"/>
        <end position="434"/>
    </location>
</feature>
<dbReference type="Gene3D" id="1.10.510.10">
    <property type="entry name" value="Transferase(Phosphotransferase) domain 1"/>
    <property type="match status" value="1"/>
</dbReference>
<dbReference type="PROSITE" id="PS50011">
    <property type="entry name" value="PROTEIN_KINASE_DOM"/>
    <property type="match status" value="1"/>
</dbReference>
<proteinExistence type="predicted"/>
<dbReference type="OrthoDB" id="4062651at2759"/>
<dbReference type="InParanoid" id="A0A804L9X4"/>
<protein>
    <submittedName>
        <fullName evidence="3">(wild Malaysian banana) hypothetical protein</fullName>
    </submittedName>
</protein>
<sequence>MNGCQGRASSRLNSPRDPRSQLYMCKTRKDVDAASPRPKPTSSPSASAASDAVRPSYYFAPVASSASTGGDRHARRLLYDSDFDSSAASVAANLRLSLSQESHPFHYSFIEILSATDRFLSPPLSPSADSWRCRLRGGDAVVFRRPFLGNTAVLPSRIAALCRSHHGSVVELLGASLADDYIYIVYSYVAGASLFRCLRNPQNPSFTPLASWFSRVQVAADVAQGLEYIHHHSETVHNWVKSSGIIITEPGLRAKICHFGAAELAGEVPANDDDIDGKVLDDSAAAAAELARSRSRGKKIEWTRGYMAPEVLAGGVVSRRSDVFAFGVVLLELLSGEEPVRYRFCQEKDAIEKVSVIETARAAMGPEGEDEAEEEEEEEGRRGRIRRWVDRRLGDSFPVDGAEEGMRVALRCVAEEAAERPQMVWVAGKLSKLLIQAKAWDDRLKTTPTRYLTSVGPR</sequence>
<keyword evidence="5" id="KW-1185">Reference proteome</keyword>
<gene>
    <name evidence="3" type="ORF">GSMUA_04690.1</name>
</gene>
<dbReference type="Proteomes" id="UP000012960">
    <property type="component" value="Unplaced"/>
</dbReference>
<evidence type="ECO:0000313" key="3">
    <source>
        <dbReference type="EMBL" id="CAG1865159.1"/>
    </source>
</evidence>
<evidence type="ECO:0000313" key="5">
    <source>
        <dbReference type="Proteomes" id="UP000012960"/>
    </source>
</evidence>
<organism evidence="4 5">
    <name type="scientific">Musa acuminata subsp. malaccensis</name>
    <name type="common">Wild banana</name>
    <name type="synonym">Musa malaccensis</name>
    <dbReference type="NCBI Taxonomy" id="214687"/>
    <lineage>
        <taxon>Eukaryota</taxon>
        <taxon>Viridiplantae</taxon>
        <taxon>Streptophyta</taxon>
        <taxon>Embryophyta</taxon>
        <taxon>Tracheophyta</taxon>
        <taxon>Spermatophyta</taxon>
        <taxon>Magnoliopsida</taxon>
        <taxon>Liliopsida</taxon>
        <taxon>Zingiberales</taxon>
        <taxon>Musaceae</taxon>
        <taxon>Musa</taxon>
    </lineage>
</organism>
<feature type="compositionally biased region" description="Low complexity" evidence="1">
    <location>
        <begin position="33"/>
        <end position="49"/>
    </location>
</feature>
<dbReference type="KEGG" id="mus:103972094"/>
<dbReference type="EMBL" id="HG996475">
    <property type="protein sequence ID" value="CAG1865159.1"/>
    <property type="molecule type" value="Genomic_DNA"/>
</dbReference>
<dbReference type="Pfam" id="PF00069">
    <property type="entry name" value="Pkinase"/>
    <property type="match status" value="1"/>
</dbReference>
<reference evidence="3" key="1">
    <citation type="submission" date="2021-03" db="EMBL/GenBank/DDBJ databases">
        <authorList>
            <consortium name="Genoscope - CEA"/>
            <person name="William W."/>
        </authorList>
    </citation>
    <scope>NUCLEOTIDE SEQUENCE</scope>
    <source>
        <strain evidence="3">Doubled-haploid Pahang</strain>
    </source>
</reference>
<dbReference type="EnsemblPlants" id="Ma11_t20410.1">
    <property type="protein sequence ID" value="Ma11_p20410.1"/>
    <property type="gene ID" value="Ma11_g20410"/>
</dbReference>
<dbReference type="Gramene" id="Ma11_t20410.1">
    <property type="protein sequence ID" value="Ma11_p20410.1"/>
    <property type="gene ID" value="Ma11_g20410"/>
</dbReference>
<dbReference type="SUPFAM" id="SSF56112">
    <property type="entry name" value="Protein kinase-like (PK-like)"/>
    <property type="match status" value="1"/>
</dbReference>
<dbReference type="InterPro" id="IPR000719">
    <property type="entry name" value="Prot_kinase_dom"/>
</dbReference>
<dbReference type="InterPro" id="IPR011009">
    <property type="entry name" value="Kinase-like_dom_sf"/>
</dbReference>
<dbReference type="FunCoup" id="A0A804L9X4">
    <property type="interactions" value="3102"/>
</dbReference>
<dbReference type="GO" id="GO:0005524">
    <property type="term" value="F:ATP binding"/>
    <property type="evidence" value="ECO:0007669"/>
    <property type="project" value="InterPro"/>
</dbReference>
<dbReference type="GO" id="GO:0004672">
    <property type="term" value="F:protein kinase activity"/>
    <property type="evidence" value="ECO:0007669"/>
    <property type="project" value="InterPro"/>
</dbReference>
<dbReference type="AlphaFoldDB" id="A0A804L9X4"/>
<accession>A0A804L9X4</accession>
<dbReference type="PANTHER" id="PTHR46863">
    <property type="entry name" value="OS09G0572100 PROTEIN"/>
    <property type="match status" value="1"/>
</dbReference>
<name>A0A804L9X4_MUSAM</name>
<reference evidence="4" key="2">
    <citation type="submission" date="2021-05" db="UniProtKB">
        <authorList>
            <consortium name="EnsemblPlants"/>
        </authorList>
    </citation>
    <scope>IDENTIFICATION</scope>
    <source>
        <strain evidence="4">subsp. malaccensis</strain>
    </source>
</reference>
<evidence type="ECO:0000259" key="2">
    <source>
        <dbReference type="PROSITE" id="PS50011"/>
    </source>
</evidence>
<dbReference type="SMR" id="A0A804L9X4"/>
<dbReference type="PANTHER" id="PTHR46863:SF1">
    <property type="entry name" value="PROTEIN KINASE SUPERFAMILY PROTEIN"/>
    <property type="match status" value="1"/>
</dbReference>
<evidence type="ECO:0000256" key="1">
    <source>
        <dbReference type="SAM" id="MobiDB-lite"/>
    </source>
</evidence>
<evidence type="ECO:0000313" key="4">
    <source>
        <dbReference type="EnsemblPlants" id="Ma11_p20410.1"/>
    </source>
</evidence>